<dbReference type="AlphaFoldDB" id="A0AAP5BJF8"/>
<evidence type="ECO:0000313" key="4">
    <source>
        <dbReference type="Proteomes" id="UP001209412"/>
    </source>
</evidence>
<keyword evidence="4" id="KW-1185">Reference proteome</keyword>
<feature type="transmembrane region" description="Helical" evidence="1">
    <location>
        <begin position="52"/>
        <end position="74"/>
    </location>
</feature>
<sequence>MRKRLTIWCLLTSAISIAVLLLLPLKIAAGHYLGGHPWPNLAALSFRDVLSLLGELVLLAGLVSFFIVLGNWFWPDKFPLRARFGRKDD</sequence>
<reference evidence="3" key="1">
    <citation type="submission" date="2022-06" db="EMBL/GenBank/DDBJ databases">
        <title>PHB producers.</title>
        <authorList>
            <person name="Besaury L."/>
        </authorList>
    </citation>
    <scope>NUCLEOTIDE SEQUENCE</scope>
    <source>
        <strain evidence="3 4">SEWS6</strain>
    </source>
</reference>
<dbReference type="EMBL" id="JAMXWF010000046">
    <property type="protein sequence ID" value="MDQ6412683.1"/>
    <property type="molecule type" value="Genomic_DNA"/>
</dbReference>
<evidence type="ECO:0000313" key="5">
    <source>
        <dbReference type="Proteomes" id="UP001242288"/>
    </source>
</evidence>
<keyword evidence="1" id="KW-0812">Transmembrane</keyword>
<organism evidence="3 5">
    <name type="scientific">Paraburkholderia madseniana</name>
    <dbReference type="NCBI Taxonomy" id="2599607"/>
    <lineage>
        <taxon>Bacteria</taxon>
        <taxon>Pseudomonadati</taxon>
        <taxon>Pseudomonadota</taxon>
        <taxon>Betaproteobacteria</taxon>
        <taxon>Burkholderiales</taxon>
        <taxon>Burkholderiaceae</taxon>
        <taxon>Paraburkholderia</taxon>
    </lineage>
</organism>
<evidence type="ECO:0000256" key="1">
    <source>
        <dbReference type="SAM" id="Phobius"/>
    </source>
</evidence>
<accession>A0AAP5BJF8</accession>
<protein>
    <submittedName>
        <fullName evidence="3">Uncharacterized protein</fullName>
    </submittedName>
</protein>
<comment type="caution">
    <text evidence="3">The sequence shown here is derived from an EMBL/GenBank/DDBJ whole genome shotgun (WGS) entry which is preliminary data.</text>
</comment>
<dbReference type="RefSeq" id="WP_171928124.1">
    <property type="nucleotide sequence ID" value="NZ_JAMXWF010000046.1"/>
</dbReference>
<evidence type="ECO:0000313" key="2">
    <source>
        <dbReference type="EMBL" id="MCX4150868.1"/>
    </source>
</evidence>
<proteinExistence type="predicted"/>
<dbReference type="EMBL" id="JAPKHW010000046">
    <property type="protein sequence ID" value="MCX4150868.1"/>
    <property type="molecule type" value="Genomic_DNA"/>
</dbReference>
<evidence type="ECO:0000313" key="3">
    <source>
        <dbReference type="EMBL" id="MDQ6412683.1"/>
    </source>
</evidence>
<name>A0AAP5BJF8_9BURK</name>
<keyword evidence="1" id="KW-0472">Membrane</keyword>
<dbReference type="Proteomes" id="UP001209412">
    <property type="component" value="Unassembled WGS sequence"/>
</dbReference>
<keyword evidence="1" id="KW-1133">Transmembrane helix</keyword>
<dbReference type="Proteomes" id="UP001242288">
    <property type="component" value="Unassembled WGS sequence"/>
</dbReference>
<gene>
    <name evidence="3" type="ORF">NIE36_36765</name>
    <name evidence="2" type="ORF">OSB80_36850</name>
</gene>